<feature type="compositionally biased region" description="Basic residues" evidence="1">
    <location>
        <begin position="1"/>
        <end position="10"/>
    </location>
</feature>
<dbReference type="Proteomes" id="UP001305779">
    <property type="component" value="Unassembled WGS sequence"/>
</dbReference>
<evidence type="ECO:0000313" key="2">
    <source>
        <dbReference type="EMBL" id="KAK4494348.1"/>
    </source>
</evidence>
<feature type="compositionally biased region" description="Polar residues" evidence="1">
    <location>
        <begin position="119"/>
        <end position="134"/>
    </location>
</feature>
<reference evidence="2 3" key="1">
    <citation type="journal article" date="2023" name="G3 (Bethesda)">
        <title>A chromosome-level genome assembly of Zasmidium syzygii isolated from banana leaves.</title>
        <authorList>
            <person name="van Westerhoven A.C."/>
            <person name="Mehrabi R."/>
            <person name="Talebi R."/>
            <person name="Steentjes M.B.F."/>
            <person name="Corcolon B."/>
            <person name="Chong P.A."/>
            <person name="Kema G.H.J."/>
            <person name="Seidl M.F."/>
        </authorList>
    </citation>
    <scope>NUCLEOTIDE SEQUENCE [LARGE SCALE GENOMIC DNA]</scope>
    <source>
        <strain evidence="2 3">P124</strain>
    </source>
</reference>
<accession>A0ABR0DZD7</accession>
<organism evidence="2 3">
    <name type="scientific">Zasmidium cellare</name>
    <name type="common">Wine cellar mold</name>
    <name type="synonym">Racodium cellare</name>
    <dbReference type="NCBI Taxonomy" id="395010"/>
    <lineage>
        <taxon>Eukaryota</taxon>
        <taxon>Fungi</taxon>
        <taxon>Dikarya</taxon>
        <taxon>Ascomycota</taxon>
        <taxon>Pezizomycotina</taxon>
        <taxon>Dothideomycetes</taxon>
        <taxon>Dothideomycetidae</taxon>
        <taxon>Mycosphaerellales</taxon>
        <taxon>Mycosphaerellaceae</taxon>
        <taxon>Zasmidium</taxon>
    </lineage>
</organism>
<comment type="caution">
    <text evidence="2">The sequence shown here is derived from an EMBL/GenBank/DDBJ whole genome shotgun (WGS) entry which is preliminary data.</text>
</comment>
<name>A0ABR0DZD7_ZASCE</name>
<proteinExistence type="predicted"/>
<gene>
    <name evidence="2" type="ORF">PRZ48_014646</name>
</gene>
<feature type="compositionally biased region" description="Basic and acidic residues" evidence="1">
    <location>
        <begin position="24"/>
        <end position="50"/>
    </location>
</feature>
<dbReference type="EMBL" id="JAXOVC010000014">
    <property type="protein sequence ID" value="KAK4494348.1"/>
    <property type="molecule type" value="Genomic_DNA"/>
</dbReference>
<evidence type="ECO:0000313" key="3">
    <source>
        <dbReference type="Proteomes" id="UP001305779"/>
    </source>
</evidence>
<feature type="region of interest" description="Disordered" evidence="1">
    <location>
        <begin position="1"/>
        <end position="141"/>
    </location>
</feature>
<keyword evidence="3" id="KW-1185">Reference proteome</keyword>
<protein>
    <submittedName>
        <fullName evidence="2">Uncharacterized protein</fullName>
    </submittedName>
</protein>
<sequence length="325" mass="37598">MATKPPRKRTLHEQARNSRKNRGLLKDVVVKVHKVPEEVKNMVFQHDRSQKPALSISTPSTPSRKRKPPHESDSKQHAPASKKRKADNTTSTSSPPRKRKAGPEPQDVDKEPASKKPKTANTDTETSTEQQPTKSPYLLKDDGTRRTCFLDLPAELRNEICGQAMSERLNINQRQTWGNEHPLQRTCKQIRAESNLLFHNVTKFQTNKLKHAWKFLYSRTKEQKRSLSSLRISIPTTARAGEHTLHKVRRTLHNFKRTLHRQGVKDSVVQFQLPVYDPDSDKTESHWVSVKEMHLYETMNGRHRNAQGRWERIQVTVLRPTDEQS</sequence>
<evidence type="ECO:0000256" key="1">
    <source>
        <dbReference type="SAM" id="MobiDB-lite"/>
    </source>
</evidence>